<name>A0AAQ4E4G9_AMBAM</name>
<keyword evidence="4" id="KW-0808">Transferase</keyword>
<evidence type="ECO:0000259" key="7">
    <source>
        <dbReference type="Pfam" id="PF00155"/>
    </source>
</evidence>
<dbReference type="EMBL" id="JARKHS020022419">
    <property type="protein sequence ID" value="KAK8769594.1"/>
    <property type="molecule type" value="Genomic_DNA"/>
</dbReference>
<dbReference type="FunFam" id="3.90.1150.10:FF:000021">
    <property type="entry name" value="Kynurenine--oxoglutarate transaminase 3"/>
    <property type="match status" value="1"/>
</dbReference>
<evidence type="ECO:0000256" key="5">
    <source>
        <dbReference type="ARBA" id="ARBA00022898"/>
    </source>
</evidence>
<dbReference type="EC" id="2.6.1.7" evidence="2"/>
<feature type="non-terminal residue" evidence="8">
    <location>
        <position position="1"/>
    </location>
</feature>
<gene>
    <name evidence="8" type="ORF">V5799_013942</name>
</gene>
<dbReference type="Proteomes" id="UP001321473">
    <property type="component" value="Unassembled WGS sequence"/>
</dbReference>
<keyword evidence="9" id="KW-1185">Reference proteome</keyword>
<reference evidence="8 9" key="1">
    <citation type="journal article" date="2023" name="Arcadia Sci">
        <title>De novo assembly of a long-read Amblyomma americanum tick genome.</title>
        <authorList>
            <person name="Chou S."/>
            <person name="Poskanzer K.E."/>
            <person name="Rollins M."/>
            <person name="Thuy-Boun P.S."/>
        </authorList>
    </citation>
    <scope>NUCLEOTIDE SEQUENCE [LARGE SCALE GENOMIC DNA]</scope>
    <source>
        <strain evidence="8">F_SG_1</strain>
        <tissue evidence="8">Salivary glands</tissue>
    </source>
</reference>
<dbReference type="InterPro" id="IPR015421">
    <property type="entry name" value="PyrdxlP-dep_Trfase_major"/>
</dbReference>
<organism evidence="8 9">
    <name type="scientific">Amblyomma americanum</name>
    <name type="common">Lone star tick</name>
    <dbReference type="NCBI Taxonomy" id="6943"/>
    <lineage>
        <taxon>Eukaryota</taxon>
        <taxon>Metazoa</taxon>
        <taxon>Ecdysozoa</taxon>
        <taxon>Arthropoda</taxon>
        <taxon>Chelicerata</taxon>
        <taxon>Arachnida</taxon>
        <taxon>Acari</taxon>
        <taxon>Parasitiformes</taxon>
        <taxon>Ixodida</taxon>
        <taxon>Ixodoidea</taxon>
        <taxon>Ixodidae</taxon>
        <taxon>Amblyomminae</taxon>
        <taxon>Amblyomma</taxon>
    </lineage>
</organism>
<dbReference type="SUPFAM" id="SSF53383">
    <property type="entry name" value="PLP-dependent transferases"/>
    <property type="match status" value="1"/>
</dbReference>
<dbReference type="InterPro" id="IPR015424">
    <property type="entry name" value="PyrdxlP-dep_Trfase"/>
</dbReference>
<protein>
    <recommendedName>
        <fullName evidence="2">kynurenine--oxoglutarate transaminase</fullName>
        <ecNumber evidence="2">2.6.1.7</ecNumber>
    </recommendedName>
</protein>
<dbReference type="InterPro" id="IPR015422">
    <property type="entry name" value="PyrdxlP-dep_Trfase_small"/>
</dbReference>
<dbReference type="Pfam" id="PF00155">
    <property type="entry name" value="Aminotran_1_2"/>
    <property type="match status" value="1"/>
</dbReference>
<proteinExistence type="predicted"/>
<dbReference type="GO" id="GO:0005739">
    <property type="term" value="C:mitochondrion"/>
    <property type="evidence" value="ECO:0007669"/>
    <property type="project" value="TreeGrafter"/>
</dbReference>
<feature type="domain" description="Aminotransferase class I/classII large" evidence="7">
    <location>
        <begin position="1"/>
        <end position="155"/>
    </location>
</feature>
<dbReference type="AlphaFoldDB" id="A0AAQ4E4G9"/>
<dbReference type="PANTHER" id="PTHR43807:SF20">
    <property type="entry name" value="FI04487P"/>
    <property type="match status" value="1"/>
</dbReference>
<evidence type="ECO:0000313" key="9">
    <source>
        <dbReference type="Proteomes" id="UP001321473"/>
    </source>
</evidence>
<evidence type="ECO:0000256" key="2">
    <source>
        <dbReference type="ARBA" id="ARBA00012751"/>
    </source>
</evidence>
<comment type="pathway">
    <text evidence="6">Amino-acid degradation; L-kynurenine degradation; kynurenate from L-kynurenine: step 1/2.</text>
</comment>
<evidence type="ECO:0000256" key="4">
    <source>
        <dbReference type="ARBA" id="ARBA00022679"/>
    </source>
</evidence>
<dbReference type="GO" id="GO:0030170">
    <property type="term" value="F:pyridoxal phosphate binding"/>
    <property type="evidence" value="ECO:0007669"/>
    <property type="project" value="InterPro"/>
</dbReference>
<evidence type="ECO:0000313" key="8">
    <source>
        <dbReference type="EMBL" id="KAK8769594.1"/>
    </source>
</evidence>
<sequence length="164" mass="18374">VGWAYGPHHLLKGLQLVHQNCIYTLSTLLQEAIAVGLEKEMERVSDPEGYWNSLSSSLQKKRDFICSFLSSVGMTPTVPEGGYFLVCDFSQLASKVKLEGNEPKDYLFAKWLSRSRKLQGIPPSAFYGADHKPLAQDLIRFCFIKDDSTLQKAADILAELKNMS</sequence>
<dbReference type="GO" id="GO:0016212">
    <property type="term" value="F:kynurenine-oxoglutarate transaminase activity"/>
    <property type="evidence" value="ECO:0007669"/>
    <property type="project" value="UniProtKB-EC"/>
</dbReference>
<keyword evidence="3" id="KW-0032">Aminotransferase</keyword>
<evidence type="ECO:0000256" key="1">
    <source>
        <dbReference type="ARBA" id="ARBA00001933"/>
    </source>
</evidence>
<dbReference type="InterPro" id="IPR051326">
    <property type="entry name" value="Kynurenine-oxoglutarate_AT"/>
</dbReference>
<evidence type="ECO:0000256" key="6">
    <source>
        <dbReference type="ARBA" id="ARBA00024016"/>
    </source>
</evidence>
<keyword evidence="5" id="KW-0663">Pyridoxal phosphate</keyword>
<accession>A0AAQ4E4G9</accession>
<dbReference type="InterPro" id="IPR004839">
    <property type="entry name" value="Aminotransferase_I/II_large"/>
</dbReference>
<dbReference type="PANTHER" id="PTHR43807">
    <property type="entry name" value="FI04487P"/>
    <property type="match status" value="1"/>
</dbReference>
<dbReference type="Gene3D" id="3.90.1150.10">
    <property type="entry name" value="Aspartate Aminotransferase, domain 1"/>
    <property type="match status" value="1"/>
</dbReference>
<comment type="caution">
    <text evidence="8">The sequence shown here is derived from an EMBL/GenBank/DDBJ whole genome shotgun (WGS) entry which is preliminary data.</text>
</comment>
<evidence type="ECO:0000256" key="3">
    <source>
        <dbReference type="ARBA" id="ARBA00022576"/>
    </source>
</evidence>
<dbReference type="Gene3D" id="3.40.640.10">
    <property type="entry name" value="Type I PLP-dependent aspartate aminotransferase-like (Major domain)"/>
    <property type="match status" value="1"/>
</dbReference>
<comment type="cofactor">
    <cofactor evidence="1">
        <name>pyridoxal 5'-phosphate</name>
        <dbReference type="ChEBI" id="CHEBI:597326"/>
    </cofactor>
</comment>